<proteinExistence type="predicted"/>
<reference evidence="1 2" key="1">
    <citation type="journal article" date="2022" name="Nat. Plants">
        <title>Genomes of leafy and leafless Platanthera orchids illuminate the evolution of mycoheterotrophy.</title>
        <authorList>
            <person name="Li M.H."/>
            <person name="Liu K.W."/>
            <person name="Li Z."/>
            <person name="Lu H.C."/>
            <person name="Ye Q.L."/>
            <person name="Zhang D."/>
            <person name="Wang J.Y."/>
            <person name="Li Y.F."/>
            <person name="Zhong Z.M."/>
            <person name="Liu X."/>
            <person name="Yu X."/>
            <person name="Liu D.K."/>
            <person name="Tu X.D."/>
            <person name="Liu B."/>
            <person name="Hao Y."/>
            <person name="Liao X.Y."/>
            <person name="Jiang Y.T."/>
            <person name="Sun W.H."/>
            <person name="Chen J."/>
            <person name="Chen Y.Q."/>
            <person name="Ai Y."/>
            <person name="Zhai J.W."/>
            <person name="Wu S.S."/>
            <person name="Zhou Z."/>
            <person name="Hsiao Y.Y."/>
            <person name="Wu W.L."/>
            <person name="Chen Y.Y."/>
            <person name="Lin Y.F."/>
            <person name="Hsu J.L."/>
            <person name="Li C.Y."/>
            <person name="Wang Z.W."/>
            <person name="Zhao X."/>
            <person name="Zhong W.Y."/>
            <person name="Ma X.K."/>
            <person name="Ma L."/>
            <person name="Huang J."/>
            <person name="Chen G.Z."/>
            <person name="Huang M.Z."/>
            <person name="Huang L."/>
            <person name="Peng D.H."/>
            <person name="Luo Y.B."/>
            <person name="Zou S.Q."/>
            <person name="Chen S.P."/>
            <person name="Lan S."/>
            <person name="Tsai W.C."/>
            <person name="Van de Peer Y."/>
            <person name="Liu Z.J."/>
        </authorList>
    </citation>
    <scope>NUCLEOTIDE SEQUENCE [LARGE SCALE GENOMIC DNA]</scope>
    <source>
        <strain evidence="1">Lor287</strain>
    </source>
</reference>
<accession>A0AAP0FZF7</accession>
<evidence type="ECO:0000313" key="1">
    <source>
        <dbReference type="EMBL" id="KAK8928212.1"/>
    </source>
</evidence>
<name>A0AAP0FZF7_9ASPA</name>
<keyword evidence="2" id="KW-1185">Reference proteome</keyword>
<dbReference type="Proteomes" id="UP001418222">
    <property type="component" value="Unassembled WGS sequence"/>
</dbReference>
<dbReference type="EMBL" id="JBBWWQ010000015">
    <property type="protein sequence ID" value="KAK8928212.1"/>
    <property type="molecule type" value="Genomic_DNA"/>
</dbReference>
<sequence length="54" mass="6069">MAKQEYPKHWKGNDGLYCAGLARRGLYGIAEDAIRIADDINNVVILHDDKQKIA</sequence>
<comment type="caution">
    <text evidence="1">The sequence shown here is derived from an EMBL/GenBank/DDBJ whole genome shotgun (WGS) entry which is preliminary data.</text>
</comment>
<dbReference type="AlphaFoldDB" id="A0AAP0FZF7"/>
<organism evidence="1 2">
    <name type="scientific">Platanthera zijinensis</name>
    <dbReference type="NCBI Taxonomy" id="2320716"/>
    <lineage>
        <taxon>Eukaryota</taxon>
        <taxon>Viridiplantae</taxon>
        <taxon>Streptophyta</taxon>
        <taxon>Embryophyta</taxon>
        <taxon>Tracheophyta</taxon>
        <taxon>Spermatophyta</taxon>
        <taxon>Magnoliopsida</taxon>
        <taxon>Liliopsida</taxon>
        <taxon>Asparagales</taxon>
        <taxon>Orchidaceae</taxon>
        <taxon>Orchidoideae</taxon>
        <taxon>Orchideae</taxon>
        <taxon>Orchidinae</taxon>
        <taxon>Platanthera</taxon>
    </lineage>
</organism>
<evidence type="ECO:0000313" key="2">
    <source>
        <dbReference type="Proteomes" id="UP001418222"/>
    </source>
</evidence>
<protein>
    <submittedName>
        <fullName evidence="1">Uncharacterized protein</fullName>
    </submittedName>
</protein>
<gene>
    <name evidence="1" type="ORF">KSP39_PZI017318</name>
</gene>